<evidence type="ECO:0000313" key="9">
    <source>
        <dbReference type="EMBL" id="KAF3536327.1"/>
    </source>
</evidence>
<organism evidence="9 10">
    <name type="scientific">Brassica cretica</name>
    <name type="common">Mustard</name>
    <dbReference type="NCBI Taxonomy" id="69181"/>
    <lineage>
        <taxon>Eukaryota</taxon>
        <taxon>Viridiplantae</taxon>
        <taxon>Streptophyta</taxon>
        <taxon>Embryophyta</taxon>
        <taxon>Tracheophyta</taxon>
        <taxon>Spermatophyta</taxon>
        <taxon>Magnoliopsida</taxon>
        <taxon>eudicotyledons</taxon>
        <taxon>Gunneridae</taxon>
        <taxon>Pentapetalae</taxon>
        <taxon>rosids</taxon>
        <taxon>malvids</taxon>
        <taxon>Brassicales</taxon>
        <taxon>Brassicaceae</taxon>
        <taxon>Brassiceae</taxon>
        <taxon>Brassica</taxon>
    </lineage>
</organism>
<evidence type="ECO:0000256" key="1">
    <source>
        <dbReference type="ARBA" id="ARBA00004370"/>
    </source>
</evidence>
<dbReference type="Proteomes" id="UP000712600">
    <property type="component" value="Unassembled WGS sequence"/>
</dbReference>
<feature type="compositionally biased region" description="Polar residues" evidence="6">
    <location>
        <begin position="216"/>
        <end position="233"/>
    </location>
</feature>
<feature type="transmembrane region" description="Helical" evidence="7">
    <location>
        <begin position="323"/>
        <end position="344"/>
    </location>
</feature>
<evidence type="ECO:0000256" key="4">
    <source>
        <dbReference type="ARBA" id="ARBA00023136"/>
    </source>
</evidence>
<evidence type="ECO:0000256" key="3">
    <source>
        <dbReference type="ARBA" id="ARBA00022989"/>
    </source>
</evidence>
<evidence type="ECO:0000256" key="2">
    <source>
        <dbReference type="ARBA" id="ARBA00022692"/>
    </source>
</evidence>
<evidence type="ECO:0000313" key="10">
    <source>
        <dbReference type="Proteomes" id="UP000712600"/>
    </source>
</evidence>
<dbReference type="EMBL" id="QGKX02001290">
    <property type="protein sequence ID" value="KAF3536327.1"/>
    <property type="molecule type" value="Genomic_DNA"/>
</dbReference>
<dbReference type="GO" id="GO:0016020">
    <property type="term" value="C:membrane"/>
    <property type="evidence" value="ECO:0007669"/>
    <property type="project" value="UniProtKB-SubCell"/>
</dbReference>
<evidence type="ECO:0000256" key="6">
    <source>
        <dbReference type="SAM" id="MobiDB-lite"/>
    </source>
</evidence>
<comment type="caution">
    <text evidence="9">The sequence shown here is derived from an EMBL/GenBank/DDBJ whole genome shotgun (WGS) entry which is preliminary data.</text>
</comment>
<feature type="compositionally biased region" description="Basic and acidic residues" evidence="6">
    <location>
        <begin position="16"/>
        <end position="32"/>
    </location>
</feature>
<evidence type="ECO:0000256" key="7">
    <source>
        <dbReference type="SAM" id="Phobius"/>
    </source>
</evidence>
<feature type="region of interest" description="Disordered" evidence="6">
    <location>
        <begin position="214"/>
        <end position="237"/>
    </location>
</feature>
<protein>
    <recommendedName>
        <fullName evidence="8">GTD-binding domain-containing protein</fullName>
    </recommendedName>
</protein>
<evidence type="ECO:0000259" key="8">
    <source>
        <dbReference type="PROSITE" id="PS51775"/>
    </source>
</evidence>
<proteinExistence type="predicted"/>
<gene>
    <name evidence="9" type="ORF">F2Q69_00018481</name>
</gene>
<dbReference type="PANTHER" id="PTHR31422:SF58">
    <property type="entry name" value="GTD-BINDING DOMAIN-CONTAINING PROTEIN"/>
    <property type="match status" value="1"/>
</dbReference>
<dbReference type="GO" id="GO:0080115">
    <property type="term" value="F:myosin XI tail binding"/>
    <property type="evidence" value="ECO:0007669"/>
    <property type="project" value="UniProtKB-ARBA"/>
</dbReference>
<dbReference type="AlphaFoldDB" id="A0A8S9Q2A8"/>
<keyword evidence="3 7" id="KW-1133">Transmembrane helix</keyword>
<dbReference type="PROSITE" id="PS51775">
    <property type="entry name" value="GTD_BINDING"/>
    <property type="match status" value="1"/>
</dbReference>
<reference evidence="9" key="1">
    <citation type="submission" date="2019-12" db="EMBL/GenBank/DDBJ databases">
        <title>Genome sequencing and annotation of Brassica cretica.</title>
        <authorList>
            <person name="Studholme D.J."/>
            <person name="Sarris P."/>
        </authorList>
    </citation>
    <scope>NUCLEOTIDE SEQUENCE</scope>
    <source>
        <strain evidence="9">PFS-109/04</strain>
        <tissue evidence="9">Leaf</tissue>
    </source>
</reference>
<feature type="coiled-coil region" evidence="5">
    <location>
        <begin position="52"/>
        <end position="107"/>
    </location>
</feature>
<keyword evidence="5" id="KW-0175">Coiled coil</keyword>
<feature type="domain" description="GTD-binding" evidence="8">
    <location>
        <begin position="43"/>
        <end position="141"/>
    </location>
</feature>
<keyword evidence="4 7" id="KW-0472">Membrane</keyword>
<dbReference type="PANTHER" id="PTHR31422">
    <property type="entry name" value="BNAANNG28530D PROTEIN"/>
    <property type="match status" value="1"/>
</dbReference>
<sequence length="433" mass="50432">MDTLTCCDCGCEDCSSHKHDEFSNNEPRDARDLSSNAKVQIENECHLLRETVASQRESIQDLYAELDEERNAASTAANEAMSMILRLQREKAEVEMELRQFKRFSEEKMEHDRQELLALEDLVYKREQTIQALSFEAQAYRHRMMSYGFSEDAEVDDDDVEKNVYDYYDYPPLKCSLNETPEVVVDDVEKYTLTDSPRGGDNLRISKRHRHFRKVSTGNSSSPLGTTFDSPRSNGEMHDRVYTIDSVHQGGEQKVMDDGEMNQPGVGDPDIVKLYARMQALEADRESMRQAIVSMRTEKAQMVLLKEIAQHLSKEVVLERRQASIVGVFSFLSVFKWITSFVFWRKKARRSKYMNVVQANNMGLEMLLEKTPRIRQWRCLSSTQWITSFVFWRKKARRSKYMNVVQANNMGLEMLLEKTPRIRQWRCLSSTQV</sequence>
<name>A0A8S9Q2A8_BRACR</name>
<accession>A0A8S9Q2A8</accession>
<dbReference type="Pfam" id="PF04576">
    <property type="entry name" value="Zein-binding"/>
    <property type="match status" value="1"/>
</dbReference>
<feature type="region of interest" description="Disordered" evidence="6">
    <location>
        <begin position="16"/>
        <end position="35"/>
    </location>
</feature>
<feature type="coiled-coil region" evidence="5">
    <location>
        <begin position="271"/>
        <end position="298"/>
    </location>
</feature>
<keyword evidence="2 7" id="KW-0812">Transmembrane</keyword>
<comment type="subcellular location">
    <subcellularLocation>
        <location evidence="1">Membrane</location>
    </subcellularLocation>
</comment>
<evidence type="ECO:0000256" key="5">
    <source>
        <dbReference type="SAM" id="Coils"/>
    </source>
</evidence>
<dbReference type="InterPro" id="IPR007656">
    <property type="entry name" value="GTD-bd"/>
</dbReference>